<dbReference type="EMBL" id="JACSPP010000001">
    <property type="protein sequence ID" value="MBD8038954.1"/>
    <property type="molecule type" value="Genomic_DNA"/>
</dbReference>
<evidence type="ECO:0000313" key="1">
    <source>
        <dbReference type="EMBL" id="MBD8038954.1"/>
    </source>
</evidence>
<proteinExistence type="predicted"/>
<name>A0ABR8Y415_9BACT</name>
<protein>
    <submittedName>
        <fullName evidence="1">Uncharacterized protein</fullName>
    </submittedName>
</protein>
<keyword evidence="2" id="KW-1185">Reference proteome</keyword>
<organism evidence="1 2">
    <name type="scientific">Phocaeicola intestinalis</name>
    <dbReference type="NCBI Taxonomy" id="2762212"/>
    <lineage>
        <taxon>Bacteria</taxon>
        <taxon>Pseudomonadati</taxon>
        <taxon>Bacteroidota</taxon>
        <taxon>Bacteroidia</taxon>
        <taxon>Bacteroidales</taxon>
        <taxon>Bacteroidaceae</taxon>
        <taxon>Phocaeicola</taxon>
    </lineage>
</organism>
<evidence type="ECO:0000313" key="2">
    <source>
        <dbReference type="Proteomes" id="UP000620874"/>
    </source>
</evidence>
<accession>A0ABR8Y415</accession>
<sequence length="197" mass="23385">MEEFIFNENGELVDDSVFKTYETLGEICRDIQADLPAIRQEAWSEIAKRCNSYLENKPKDGYTEFDTDKIQLSNGYNIIIWPMEVLDGSYNESLLNRAVLTKDFYVKIMDRWVIEVTLGWMPDPEHPWDMIYIPVFFASYFEKNCPLEQFFTAVRFCQTPPILWKREGNEIKLMTDWMSTFGYKFDGYYFFYGSVQS</sequence>
<gene>
    <name evidence="1" type="ORF">H9625_00560</name>
</gene>
<reference evidence="1 2" key="1">
    <citation type="submission" date="2020-08" db="EMBL/GenBank/DDBJ databases">
        <title>A Genomic Blueprint of the Chicken Gut Microbiome.</title>
        <authorList>
            <person name="Gilroy R."/>
            <person name="Ravi A."/>
            <person name="Getino M."/>
            <person name="Pursley I."/>
            <person name="Horton D.L."/>
            <person name="Alikhan N.-F."/>
            <person name="Baker D."/>
            <person name="Gharbi K."/>
            <person name="Hall N."/>
            <person name="Watson M."/>
            <person name="Adriaenssens E.M."/>
            <person name="Foster-Nyarko E."/>
            <person name="Jarju S."/>
            <person name="Secka A."/>
            <person name="Antonio M."/>
            <person name="Oren A."/>
            <person name="Chaudhuri R."/>
            <person name="La Ragione R.M."/>
            <person name="Hildebrand F."/>
            <person name="Pallen M.J."/>
        </authorList>
    </citation>
    <scope>NUCLEOTIDE SEQUENCE [LARGE SCALE GENOMIC DNA]</scope>
    <source>
        <strain evidence="1 2">Sa1CVN1</strain>
    </source>
</reference>
<dbReference type="RefSeq" id="WP_191762725.1">
    <property type="nucleotide sequence ID" value="NZ_JACSPP010000001.1"/>
</dbReference>
<comment type="caution">
    <text evidence="1">The sequence shown here is derived from an EMBL/GenBank/DDBJ whole genome shotgun (WGS) entry which is preliminary data.</text>
</comment>
<dbReference type="Proteomes" id="UP000620874">
    <property type="component" value="Unassembled WGS sequence"/>
</dbReference>